<evidence type="ECO:0000256" key="8">
    <source>
        <dbReference type="SAM" id="MobiDB-lite"/>
    </source>
</evidence>
<evidence type="ECO:0000256" key="3">
    <source>
        <dbReference type="ARBA" id="ARBA00022932"/>
    </source>
</evidence>
<keyword evidence="3" id="KW-0239">DNA-directed DNA polymerase</keyword>
<dbReference type="GO" id="GO:0031297">
    <property type="term" value="P:replication fork processing"/>
    <property type="evidence" value="ECO:0000318"/>
    <property type="project" value="GO_Central"/>
</dbReference>
<dbReference type="eggNOG" id="ENOG502QS1Q">
    <property type="taxonomic scope" value="Eukaryota"/>
</dbReference>
<keyword evidence="3" id="KW-0808">Transferase</keyword>
<dbReference type="OMA" id="HCFQKCF"/>
<dbReference type="PhylomeDB" id="E9G9G6"/>
<dbReference type="GO" id="GO:0006264">
    <property type="term" value="P:mitochondrial DNA replication"/>
    <property type="evidence" value="ECO:0000318"/>
    <property type="project" value="GO_Central"/>
</dbReference>
<dbReference type="GO" id="GO:0003899">
    <property type="term" value="F:DNA-directed RNA polymerase activity"/>
    <property type="evidence" value="ECO:0000318"/>
    <property type="project" value="GO_Central"/>
</dbReference>
<dbReference type="OrthoDB" id="5988181at2759"/>
<reference evidence="9 10" key="1">
    <citation type="journal article" date="2011" name="Science">
        <title>The ecoresponsive genome of Daphnia pulex.</title>
        <authorList>
            <person name="Colbourne J.K."/>
            <person name="Pfrender M.E."/>
            <person name="Gilbert D."/>
            <person name="Thomas W.K."/>
            <person name="Tucker A."/>
            <person name="Oakley T.H."/>
            <person name="Tokishita S."/>
            <person name="Aerts A."/>
            <person name="Arnold G.J."/>
            <person name="Basu M.K."/>
            <person name="Bauer D.J."/>
            <person name="Caceres C.E."/>
            <person name="Carmel L."/>
            <person name="Casola C."/>
            <person name="Choi J.H."/>
            <person name="Detter J.C."/>
            <person name="Dong Q."/>
            <person name="Dusheyko S."/>
            <person name="Eads B.D."/>
            <person name="Frohlich T."/>
            <person name="Geiler-Samerotte K.A."/>
            <person name="Gerlach D."/>
            <person name="Hatcher P."/>
            <person name="Jogdeo S."/>
            <person name="Krijgsveld J."/>
            <person name="Kriventseva E.V."/>
            <person name="Kultz D."/>
            <person name="Laforsch C."/>
            <person name="Lindquist E."/>
            <person name="Lopez J."/>
            <person name="Manak J.R."/>
            <person name="Muller J."/>
            <person name="Pangilinan J."/>
            <person name="Patwardhan R.P."/>
            <person name="Pitluck S."/>
            <person name="Pritham E.J."/>
            <person name="Rechtsteiner A."/>
            <person name="Rho M."/>
            <person name="Rogozin I.B."/>
            <person name="Sakarya O."/>
            <person name="Salamov A."/>
            <person name="Schaack S."/>
            <person name="Shapiro H."/>
            <person name="Shiga Y."/>
            <person name="Skalitzky C."/>
            <person name="Smith Z."/>
            <person name="Souvorov A."/>
            <person name="Sung W."/>
            <person name="Tang Z."/>
            <person name="Tsuchiya D."/>
            <person name="Tu H."/>
            <person name="Vos H."/>
            <person name="Wang M."/>
            <person name="Wolf Y.I."/>
            <person name="Yamagata H."/>
            <person name="Yamada T."/>
            <person name="Ye Y."/>
            <person name="Shaw J.R."/>
            <person name="Andrews J."/>
            <person name="Crease T.J."/>
            <person name="Tang H."/>
            <person name="Lucas S.M."/>
            <person name="Robertson H.M."/>
            <person name="Bork P."/>
            <person name="Koonin E.V."/>
            <person name="Zdobnov E.M."/>
            <person name="Grigoriev I.V."/>
            <person name="Lynch M."/>
            <person name="Boore J.L."/>
        </authorList>
    </citation>
    <scope>NUCLEOTIDE SEQUENCE [LARGE SCALE GENOMIC DNA]</scope>
</reference>
<evidence type="ECO:0000256" key="1">
    <source>
        <dbReference type="ARBA" id="ARBA00009762"/>
    </source>
</evidence>
<gene>
    <name evidence="9" type="ORF">DAPPUDRAFT_301610</name>
</gene>
<name>E9G9G6_DAPPU</name>
<dbReference type="GO" id="GO:0003887">
    <property type="term" value="F:DNA-directed DNA polymerase activity"/>
    <property type="evidence" value="ECO:0000318"/>
    <property type="project" value="GO_Central"/>
</dbReference>
<evidence type="ECO:0000256" key="7">
    <source>
        <dbReference type="ARBA" id="ARBA00047303"/>
    </source>
</evidence>
<dbReference type="GO" id="GO:0005759">
    <property type="term" value="C:mitochondrial matrix"/>
    <property type="evidence" value="ECO:0000318"/>
    <property type="project" value="GO_Central"/>
</dbReference>
<evidence type="ECO:0000256" key="2">
    <source>
        <dbReference type="ARBA" id="ARBA00012417"/>
    </source>
</evidence>
<dbReference type="InParanoid" id="E9G9G6"/>
<dbReference type="InterPro" id="IPR044917">
    <property type="entry name" value="PRIMPOL"/>
</dbReference>
<dbReference type="EMBL" id="GL732536">
    <property type="protein sequence ID" value="EFX83557.1"/>
    <property type="molecule type" value="Genomic_DNA"/>
</dbReference>
<dbReference type="GO" id="GO:0042276">
    <property type="term" value="P:error-prone translesion synthesis"/>
    <property type="evidence" value="ECO:0007669"/>
    <property type="project" value="InterPro"/>
</dbReference>
<dbReference type="Pfam" id="PF03121">
    <property type="entry name" value="Herpes_UL52"/>
    <property type="match status" value="1"/>
</dbReference>
<protein>
    <recommendedName>
        <fullName evidence="4">DNA-directed primase/polymerase protein</fullName>
        <ecNumber evidence="6">2.7.7.102</ecNumber>
        <ecNumber evidence="2">2.7.7.7</ecNumber>
    </recommendedName>
</protein>
<organism evidence="9 10">
    <name type="scientific">Daphnia pulex</name>
    <name type="common">Water flea</name>
    <dbReference type="NCBI Taxonomy" id="6669"/>
    <lineage>
        <taxon>Eukaryota</taxon>
        <taxon>Metazoa</taxon>
        <taxon>Ecdysozoa</taxon>
        <taxon>Arthropoda</taxon>
        <taxon>Crustacea</taxon>
        <taxon>Branchiopoda</taxon>
        <taxon>Diplostraca</taxon>
        <taxon>Cladocera</taxon>
        <taxon>Anomopoda</taxon>
        <taxon>Daphniidae</taxon>
        <taxon>Daphnia</taxon>
    </lineage>
</organism>
<dbReference type="GO" id="GO:0009411">
    <property type="term" value="P:response to UV"/>
    <property type="evidence" value="ECO:0000318"/>
    <property type="project" value="GO_Central"/>
</dbReference>
<dbReference type="EC" id="2.7.7.7" evidence="2"/>
<evidence type="ECO:0000313" key="9">
    <source>
        <dbReference type="EMBL" id="EFX83557.1"/>
    </source>
</evidence>
<dbReference type="GO" id="GO:0019985">
    <property type="term" value="P:translesion synthesis"/>
    <property type="evidence" value="ECO:0000318"/>
    <property type="project" value="GO_Central"/>
</dbReference>
<evidence type="ECO:0000313" key="10">
    <source>
        <dbReference type="Proteomes" id="UP000000305"/>
    </source>
</evidence>
<evidence type="ECO:0000256" key="5">
    <source>
        <dbReference type="ARBA" id="ARBA00044677"/>
    </source>
</evidence>
<dbReference type="STRING" id="6669.E9G9G6"/>
<accession>E9G9G6</accession>
<dbReference type="AlphaFoldDB" id="E9G9G6"/>
<keyword evidence="3" id="KW-0548">Nucleotidyltransferase</keyword>
<dbReference type="PANTHER" id="PTHR31399">
    <property type="entry name" value="DNA-DIRECTED PRIMASE / POLYMERASE PROTEIN"/>
    <property type="match status" value="1"/>
</dbReference>
<dbReference type="PANTHER" id="PTHR31399:SF0">
    <property type="entry name" value="DNA-DIRECTED PRIMASE_POLYMERASE PROTEIN"/>
    <property type="match status" value="1"/>
</dbReference>
<keyword evidence="10" id="KW-1185">Reference proteome</keyword>
<comment type="catalytic activity">
    <reaction evidence="7">
        <text>DNA(n) + a 2'-deoxyribonucleoside 5'-triphosphate = DNA(n+1) + diphosphate</text>
        <dbReference type="Rhea" id="RHEA:22508"/>
        <dbReference type="Rhea" id="RHEA-COMP:17339"/>
        <dbReference type="Rhea" id="RHEA-COMP:17340"/>
        <dbReference type="ChEBI" id="CHEBI:33019"/>
        <dbReference type="ChEBI" id="CHEBI:61560"/>
        <dbReference type="ChEBI" id="CHEBI:173112"/>
        <dbReference type="EC" id="2.7.7.7"/>
    </reaction>
    <physiologicalReaction direction="left-to-right" evidence="7">
        <dbReference type="Rhea" id="RHEA:22509"/>
    </physiologicalReaction>
</comment>
<proteinExistence type="inferred from homology"/>
<comment type="similarity">
    <text evidence="1">Belongs to the eukaryotic-type primase small subunit family.</text>
</comment>
<dbReference type="HOGENOM" id="CLU_027838_0_0_1"/>
<dbReference type="Proteomes" id="UP000000305">
    <property type="component" value="Unassembled WGS sequence"/>
</dbReference>
<evidence type="ECO:0000256" key="6">
    <source>
        <dbReference type="ARBA" id="ARBA00044768"/>
    </source>
</evidence>
<comment type="catalytic activity">
    <reaction evidence="5">
        <text>ssDNA + n NTP = ssDNA/pppN(pN)n-1 hybrid + (n-1) diphosphate.</text>
        <dbReference type="EC" id="2.7.7.102"/>
    </reaction>
</comment>
<dbReference type="GO" id="GO:0003682">
    <property type="term" value="F:chromatin binding"/>
    <property type="evidence" value="ECO:0000318"/>
    <property type="project" value="GO_Central"/>
</dbReference>
<dbReference type="EC" id="2.7.7.102" evidence="6"/>
<feature type="compositionally biased region" description="Basic and acidic residues" evidence="8">
    <location>
        <begin position="318"/>
        <end position="329"/>
    </location>
</feature>
<feature type="region of interest" description="Disordered" evidence="8">
    <location>
        <begin position="318"/>
        <end position="343"/>
    </location>
</feature>
<sequence length="452" mass="51777">MSTNFPVNTFYSNKKSKRLLELEVKLEQGVSESKKRPLPPLLTSSLLGHPTDWKIFHKQAEALNYVKQRGLGLMTFAFEEQINGNEGRRKFVVTHPTNMWKNHICRPPDKRCSYEVIPMETHCKLYFDLEFNKLANPASDGDKMVETLMTASFWAFEDIYKLKVTKADVLVLDASTPAKFSQHLIYQISDGAFQDNNHVGNFVKYLMMEVKECRVPEISVEDQQKLFVENGKEETEPVSFCDQSVYTKNRNFRLFLASKFGKKAPLIIAKTNMYLPNRAFYNNEDWPTVDAAFFNSSLITYFGSCQSEKRLLTFDSNKCKEGTSSDSSKRRTPSPETKDPSLNGYSASPWIEIDRFIAGLVAPAGTVRQWVYFESTETIVYHIHGTRFCSTIGREHKRNNIKYVVNIPNATYFQSCFDHDCGATSRPLPQPIPPEHLPWTNLLTDSPSFDPI</sequence>
<dbReference type="KEGG" id="dpx:DAPPUDRAFT_301610"/>
<evidence type="ECO:0000256" key="4">
    <source>
        <dbReference type="ARBA" id="ARBA00026139"/>
    </source>
</evidence>
<dbReference type="GO" id="GO:0005634">
    <property type="term" value="C:nucleus"/>
    <property type="evidence" value="ECO:0000318"/>
    <property type="project" value="GO_Central"/>
</dbReference>